<evidence type="ECO:0000256" key="1">
    <source>
        <dbReference type="SAM" id="MobiDB-lite"/>
    </source>
</evidence>
<feature type="region of interest" description="Disordered" evidence="1">
    <location>
        <begin position="1"/>
        <end position="21"/>
    </location>
</feature>
<keyword evidence="3" id="KW-1185">Reference proteome</keyword>
<dbReference type="Proteomes" id="UP001190640">
    <property type="component" value="Chromosome 11"/>
</dbReference>
<dbReference type="InterPro" id="IPR041588">
    <property type="entry name" value="Integrase_H2C2"/>
</dbReference>
<gene>
    <name evidence="4" type="primary">LOC129338000</name>
</gene>
<proteinExistence type="predicted"/>
<dbReference type="Gene3D" id="6.10.140.140">
    <property type="match status" value="1"/>
</dbReference>
<organism evidence="3 4">
    <name type="scientific">Eublepharis macularius</name>
    <name type="common">Leopard gecko</name>
    <name type="synonym">Cyrtodactylus macularius</name>
    <dbReference type="NCBI Taxonomy" id="481883"/>
    <lineage>
        <taxon>Eukaryota</taxon>
        <taxon>Metazoa</taxon>
        <taxon>Chordata</taxon>
        <taxon>Craniata</taxon>
        <taxon>Vertebrata</taxon>
        <taxon>Euteleostomi</taxon>
        <taxon>Lepidosauria</taxon>
        <taxon>Squamata</taxon>
        <taxon>Bifurcata</taxon>
        <taxon>Gekkota</taxon>
        <taxon>Eublepharidae</taxon>
        <taxon>Eublepharinae</taxon>
        <taxon>Eublepharis</taxon>
    </lineage>
</organism>
<dbReference type="RefSeq" id="XP_054848012.1">
    <property type="nucleotide sequence ID" value="XM_054992037.1"/>
</dbReference>
<reference evidence="4" key="1">
    <citation type="submission" date="2025-08" db="UniProtKB">
        <authorList>
            <consortium name="RefSeq"/>
        </authorList>
    </citation>
    <scope>IDENTIFICATION</scope>
    <source>
        <tissue evidence="4">Blood</tissue>
    </source>
</reference>
<dbReference type="AlphaFoldDB" id="A0AA97LD42"/>
<evidence type="ECO:0000313" key="4">
    <source>
        <dbReference type="RefSeq" id="XP_054848012.1"/>
    </source>
</evidence>
<dbReference type="InterPro" id="IPR036051">
    <property type="entry name" value="KRAB_dom_sf"/>
</dbReference>
<dbReference type="Pfam" id="PF17921">
    <property type="entry name" value="Integrase_H2C2"/>
    <property type="match status" value="1"/>
</dbReference>
<evidence type="ECO:0000259" key="2">
    <source>
        <dbReference type="PROSITE" id="PS50805"/>
    </source>
</evidence>
<dbReference type="SMART" id="SM00349">
    <property type="entry name" value="KRAB"/>
    <property type="match status" value="1"/>
</dbReference>
<protein>
    <submittedName>
        <fullName evidence="4">Zinc finger protein 282-like isoform X1</fullName>
    </submittedName>
</protein>
<evidence type="ECO:0000313" key="3">
    <source>
        <dbReference type="Proteomes" id="UP001190640"/>
    </source>
</evidence>
<dbReference type="Pfam" id="PF01352">
    <property type="entry name" value="KRAB"/>
    <property type="match status" value="1"/>
</dbReference>
<dbReference type="PROSITE" id="PS50805">
    <property type="entry name" value="KRAB"/>
    <property type="match status" value="1"/>
</dbReference>
<accession>A0AA97LD42</accession>
<dbReference type="InterPro" id="IPR050169">
    <property type="entry name" value="Krueppel_C2H2_ZnF"/>
</dbReference>
<name>A0AA97LD42_EUBMA</name>
<dbReference type="PANTHER" id="PTHR23232:SF118">
    <property type="entry name" value="ZINC FINGER PROTEIN 746"/>
    <property type="match status" value="1"/>
</dbReference>
<dbReference type="PANTHER" id="PTHR23232">
    <property type="entry name" value="KRAB DOMAIN C2H2 ZINC FINGER"/>
    <property type="match status" value="1"/>
</dbReference>
<dbReference type="GeneID" id="129338000"/>
<feature type="region of interest" description="Disordered" evidence="1">
    <location>
        <begin position="232"/>
        <end position="344"/>
    </location>
</feature>
<feature type="domain" description="KRAB" evidence="2">
    <location>
        <begin position="136"/>
        <end position="207"/>
    </location>
</feature>
<sequence length="535" mass="59813">MECEAQSRPLLPFQLPGSPKRAATREMQVQTSETSMWAAVAAIQAVDKTVDAHTVRLLRLEGRMGSAEKKLTGCQKATVEMENQLEGKWAALGTLMEEYEQLQRRLENMENLLRNRNFWILRLPPGSKGETPKVPITFDDVSVHFNEQEWGDLDELQKDLYRAVMKSNYETLVSLDYAVAKPEILSRIEQGQELCERGPGIAVGSSVPLDLGTDSPVAPVDVSLWLKQEVEAQPGGNNGPLEEAREFSDGSHMGSPIAATGASSWIKEEVEEVRFDPGDCSEGGACPSAALGRQVRESGDISPSWTDYQAVPDEDGPMAGPQESPYAQEPLFLGEGPSTGKQQTGLPGIGAAPFLTWVDAAAGMEHRLREQHRGRFYEMMEEILATKREDNNSYINRDRYRTLIEEVKEAKRLRSKKGKHYRRLRRFNVLNIGAEEKLVVPISPGHTEVVFFVQYEDLFDILHEAHITIGHGGRTRMLKELSRKYKNVTAEAVMTYLKLCELCQKKQSGPKKGFATRPALHSQTDSCCPFDILYM</sequence>
<dbReference type="KEGG" id="emc:129338000"/>
<dbReference type="GO" id="GO:0006355">
    <property type="term" value="P:regulation of DNA-templated transcription"/>
    <property type="evidence" value="ECO:0007669"/>
    <property type="project" value="InterPro"/>
</dbReference>
<dbReference type="SUPFAM" id="SSF57997">
    <property type="entry name" value="Tropomyosin"/>
    <property type="match status" value="1"/>
</dbReference>
<dbReference type="SUPFAM" id="SSF109640">
    <property type="entry name" value="KRAB domain (Kruppel-associated box)"/>
    <property type="match status" value="1"/>
</dbReference>
<dbReference type="InterPro" id="IPR001909">
    <property type="entry name" value="KRAB"/>
</dbReference>
<dbReference type="CDD" id="cd07765">
    <property type="entry name" value="KRAB_A-box"/>
    <property type="match status" value="1"/>
</dbReference>
<feature type="compositionally biased region" description="Basic and acidic residues" evidence="1">
    <location>
        <begin position="266"/>
        <end position="277"/>
    </location>
</feature>